<dbReference type="EMBL" id="CP002529">
    <property type="protein sequence ID" value="ADY02165.1"/>
    <property type="molecule type" value="Genomic_DNA"/>
</dbReference>
<dbReference type="AlphaFoldDB" id="F0QW70"/>
<name>F0QW70_VULM7</name>
<dbReference type="KEGG" id="vmo:VMUT_1964"/>
<keyword evidence="2" id="KW-1185">Reference proteome</keyword>
<dbReference type="HOGENOM" id="CLU_1682801_0_0_2"/>
<proteinExistence type="predicted"/>
<sequence>MSSMNDLIKELRVNEIVNALITAFRTGNRDYISSTVELLHEEFMYTVSEIETMELTGEALKRASTLYALYCLGLGLLRIVNNESLTTDHIELLRNAINNEDLSSLTQSLIMASALFIRGDNSWIEKFNELAQGVSNELIKSIIYSFLGIIRSINITYS</sequence>
<dbReference type="GeneID" id="10289616"/>
<organism evidence="1 2">
    <name type="scientific">Vulcanisaeta moutnovskia (strain 768-28)</name>
    <dbReference type="NCBI Taxonomy" id="985053"/>
    <lineage>
        <taxon>Archaea</taxon>
        <taxon>Thermoproteota</taxon>
        <taxon>Thermoprotei</taxon>
        <taxon>Thermoproteales</taxon>
        <taxon>Thermoproteaceae</taxon>
        <taxon>Vulcanisaeta</taxon>
    </lineage>
</organism>
<protein>
    <submittedName>
        <fullName evidence="1">Uncharacterized protein</fullName>
    </submittedName>
</protein>
<reference evidence="1 2" key="1">
    <citation type="journal article" date="2011" name="J. Bacteriol.">
        <title>Complete genome sequence of 'Vulcanisaeta moutnovskia' strain 768-28, a novel member of the hyperthermophilic crenarchaeal genus vulcanisaeta.</title>
        <authorList>
            <person name="Gumerov V.M."/>
            <person name="Mardanov A.V."/>
            <person name="Beletsky A.V."/>
            <person name="Prokofeva M.I."/>
            <person name="Bonch-Osmolovskaya E.A."/>
            <person name="Ravin N.V."/>
            <person name="Skryabin K.G."/>
        </authorList>
    </citation>
    <scope>NUCLEOTIDE SEQUENCE [LARGE SCALE GENOMIC DNA]</scope>
    <source>
        <strain evidence="1 2">768-28</strain>
    </source>
</reference>
<evidence type="ECO:0000313" key="1">
    <source>
        <dbReference type="EMBL" id="ADY02165.1"/>
    </source>
</evidence>
<dbReference type="STRING" id="985053.VMUT_1964"/>
<evidence type="ECO:0000313" key="2">
    <source>
        <dbReference type="Proteomes" id="UP000007485"/>
    </source>
</evidence>
<accession>F0QW70</accession>
<gene>
    <name evidence="1" type="ordered locus">VMUT_1964</name>
</gene>
<dbReference type="OrthoDB" id="28809at2157"/>
<dbReference type="RefSeq" id="WP_013605327.1">
    <property type="nucleotide sequence ID" value="NC_015151.1"/>
</dbReference>
<dbReference type="Proteomes" id="UP000007485">
    <property type="component" value="Chromosome"/>
</dbReference>
<dbReference type="eggNOG" id="arCOG13838">
    <property type="taxonomic scope" value="Archaea"/>
</dbReference>